<evidence type="ECO:0000259" key="1">
    <source>
        <dbReference type="Pfam" id="PF00881"/>
    </source>
</evidence>
<feature type="domain" description="Nitroreductase" evidence="1">
    <location>
        <begin position="102"/>
        <end position="229"/>
    </location>
</feature>
<dbReference type="GO" id="GO:0016491">
    <property type="term" value="F:oxidoreductase activity"/>
    <property type="evidence" value="ECO:0007669"/>
    <property type="project" value="InterPro"/>
</dbReference>
<dbReference type="CDD" id="cd02142">
    <property type="entry name" value="McbC_SagB-like_oxidoreductase"/>
    <property type="match status" value="2"/>
</dbReference>
<accession>A0A0C2DDQ9</accession>
<dbReference type="InterPro" id="IPR000415">
    <property type="entry name" value="Nitroreductase-like"/>
</dbReference>
<dbReference type="Pfam" id="PF00881">
    <property type="entry name" value="Nitroreductase"/>
    <property type="match status" value="2"/>
</dbReference>
<dbReference type="Gene3D" id="3.40.109.10">
    <property type="entry name" value="NADH Oxidase"/>
    <property type="match status" value="2"/>
</dbReference>
<reference evidence="2 3" key="1">
    <citation type="submission" date="2014-12" db="EMBL/GenBank/DDBJ databases">
        <title>Genome assembly of Enhygromyxa salina DSM 15201.</title>
        <authorList>
            <person name="Sharma G."/>
            <person name="Subramanian S."/>
        </authorList>
    </citation>
    <scope>NUCLEOTIDE SEQUENCE [LARGE SCALE GENOMIC DNA]</scope>
    <source>
        <strain evidence="2 3">DSM 15201</strain>
    </source>
</reference>
<comment type="caution">
    <text evidence="2">The sequence shown here is derived from an EMBL/GenBank/DDBJ whole genome shotgun (WGS) entry which is preliminary data.</text>
</comment>
<dbReference type="Proteomes" id="UP000031599">
    <property type="component" value="Unassembled WGS sequence"/>
</dbReference>
<dbReference type="SUPFAM" id="SSF55469">
    <property type="entry name" value="FMN-dependent nitroreductase-like"/>
    <property type="match status" value="2"/>
</dbReference>
<proteinExistence type="predicted"/>
<protein>
    <recommendedName>
        <fullName evidence="1">Nitroreductase domain-containing protein</fullName>
    </recommendedName>
</protein>
<dbReference type="InterPro" id="IPR029479">
    <property type="entry name" value="Nitroreductase"/>
</dbReference>
<dbReference type="AlphaFoldDB" id="A0A0C2DDQ9"/>
<dbReference type="PANTHER" id="PTHR42741">
    <property type="entry name" value="NITROREDUCTASE FAMILY PROTEIN"/>
    <property type="match status" value="1"/>
</dbReference>
<evidence type="ECO:0000313" key="2">
    <source>
        <dbReference type="EMBL" id="KIG17777.1"/>
    </source>
</evidence>
<evidence type="ECO:0000313" key="3">
    <source>
        <dbReference type="Proteomes" id="UP000031599"/>
    </source>
</evidence>
<dbReference type="EMBL" id="JMCC02000020">
    <property type="protein sequence ID" value="KIG17777.1"/>
    <property type="molecule type" value="Genomic_DNA"/>
</dbReference>
<organism evidence="2 3">
    <name type="scientific">Enhygromyxa salina</name>
    <dbReference type="NCBI Taxonomy" id="215803"/>
    <lineage>
        <taxon>Bacteria</taxon>
        <taxon>Pseudomonadati</taxon>
        <taxon>Myxococcota</taxon>
        <taxon>Polyangia</taxon>
        <taxon>Nannocystales</taxon>
        <taxon>Nannocystaceae</taxon>
        <taxon>Enhygromyxa</taxon>
    </lineage>
</organism>
<name>A0A0C2DDQ9_9BACT</name>
<sequence>MSKPPIAAALAYHELTKHRLPNRYAKSLGFMDWDTQPTPFRRYEGCELEPLARSFDAERGPTLDEVYDPSRVATQPVNANSVARLLFDSMALSAWKQLGENRWALRCNPSSGNLHPTEAYVVGAIPGLSEAPAVWHYAPLVHALERRAALEPKLWDTLRGDGDGVIIGLSSIPWRESWKYGERAFRYCQHDVGHAIAALALSAGALGWHLRALPSIDDAGAARLLGLPEPSGPEPEHPDLVLFVGPRPPGHAPTLSDSLTLDLVGTPNVLSESHHPWPSINGVAHACTRSGPVVIDEPSPTATPEPSPTGASAHHVFRTRRSAVEMDGVTGLSREAWLRMLARTLARPGHAPFASLLGRPRVHLLLFVHRVDGVEPGLYLLLRDPSVRATIAENMHTDFDWAPVDTGPLALPLWRLELADARPVAALVSCRQAIAADGAFAVAMLAELGPALAEHGAWMYRHLHWEAGAIGQVLYLEAEAAGRRATGIGCFFDDGVHELIGVADDSLHTIYHFTVGGAVEDPRIATVDAYHHLEP</sequence>
<feature type="domain" description="Nitroreductase" evidence="1">
    <location>
        <begin position="426"/>
        <end position="516"/>
    </location>
</feature>
<gene>
    <name evidence="2" type="ORF">DB30_02810</name>
</gene>
<dbReference type="PANTHER" id="PTHR42741:SF3">
    <property type="entry name" value="NITROREDUCTASE FAMILY PROTEIN"/>
    <property type="match status" value="1"/>
</dbReference>
<dbReference type="RefSeq" id="WP_052547949.1">
    <property type="nucleotide sequence ID" value="NZ_JMCC02000020.1"/>
</dbReference>